<dbReference type="Proteomes" id="UP000092555">
    <property type="component" value="Unassembled WGS sequence"/>
</dbReference>
<accession>A0A1A0HK29</accession>
<sequence length="210" mass="23559">MLVFNSSYKLSCHGIHSTYLPSSHQTRGRSSERCTQLLPFSPAFTFLTVQVTTVLHSQHATQKHRSPPVHHPSQSPPLIIRLLSCLLSYQNISSACGCQTVFKFGQPCADCIWAEGNQSACHFFCTTQEIKILGREWHFSLRLISVSTSALPPHHPLPGIKTLCVIRSQFCSKISSVETYRKAQANARLLIFELLRTSHSRSLKAAWPFP</sequence>
<dbReference type="RefSeq" id="XP_018714723.1">
    <property type="nucleotide sequence ID" value="XM_018854169.1"/>
</dbReference>
<keyword evidence="2" id="KW-1185">Reference proteome</keyword>
<evidence type="ECO:0000313" key="1">
    <source>
        <dbReference type="EMBL" id="OBA24242.1"/>
    </source>
</evidence>
<proteinExistence type="predicted"/>
<protein>
    <submittedName>
        <fullName evidence="1">Uncharacterized protein</fullName>
    </submittedName>
</protein>
<name>A0A1A0HK29_9ASCO</name>
<dbReference type="AlphaFoldDB" id="A0A1A0HK29"/>
<comment type="caution">
    <text evidence="1">The sequence shown here is derived from an EMBL/GenBank/DDBJ whole genome shotgun (WGS) entry which is preliminary data.</text>
</comment>
<reference evidence="1 2" key="1">
    <citation type="submission" date="2016-05" db="EMBL/GenBank/DDBJ databases">
        <title>Comparative genomics of biotechnologically important yeasts.</title>
        <authorList>
            <consortium name="DOE Joint Genome Institute"/>
            <person name="Riley R."/>
            <person name="Haridas S."/>
            <person name="Wolfe K.H."/>
            <person name="Lopes M.R."/>
            <person name="Hittinger C.T."/>
            <person name="Goker M."/>
            <person name="Salamov A."/>
            <person name="Wisecaver J."/>
            <person name="Long T.M."/>
            <person name="Aerts A.L."/>
            <person name="Barry K."/>
            <person name="Choi C."/>
            <person name="Clum A."/>
            <person name="Coughlan A.Y."/>
            <person name="Deshpande S."/>
            <person name="Douglass A.P."/>
            <person name="Hanson S.J."/>
            <person name="Klenk H.-P."/>
            <person name="LaButti K."/>
            <person name="Lapidus A."/>
            <person name="Lindquist E."/>
            <person name="Lipzen A."/>
            <person name="Meier-kolthoff J.P."/>
            <person name="Ohm R.A."/>
            <person name="Otillar R.P."/>
            <person name="Pangilinan J."/>
            <person name="Peng Y."/>
            <person name="Rokas A."/>
            <person name="Rosa C.A."/>
            <person name="Scheuner C."/>
            <person name="Sibirny A.A."/>
            <person name="Slot J.C."/>
            <person name="Stielow J.B."/>
            <person name="Sun H."/>
            <person name="Kurtzman C.P."/>
            <person name="Blackwell M."/>
            <person name="Grigoriev I.V."/>
            <person name="Jeffries T.W."/>
        </authorList>
    </citation>
    <scope>NUCLEOTIDE SEQUENCE [LARGE SCALE GENOMIC DNA]</scope>
    <source>
        <strain evidence="1 2">NRRL YB-4993</strain>
    </source>
</reference>
<dbReference type="EMBL" id="LXTC01000001">
    <property type="protein sequence ID" value="OBA24242.1"/>
    <property type="molecule type" value="Genomic_DNA"/>
</dbReference>
<organism evidence="1 2">
    <name type="scientific">Metschnikowia bicuspidata var. bicuspidata NRRL YB-4993</name>
    <dbReference type="NCBI Taxonomy" id="869754"/>
    <lineage>
        <taxon>Eukaryota</taxon>
        <taxon>Fungi</taxon>
        <taxon>Dikarya</taxon>
        <taxon>Ascomycota</taxon>
        <taxon>Saccharomycotina</taxon>
        <taxon>Pichiomycetes</taxon>
        <taxon>Metschnikowiaceae</taxon>
        <taxon>Metschnikowia</taxon>
    </lineage>
</organism>
<gene>
    <name evidence="1" type="ORF">METBIDRAFT_121046</name>
</gene>
<dbReference type="GeneID" id="30027145"/>
<evidence type="ECO:0000313" key="2">
    <source>
        <dbReference type="Proteomes" id="UP000092555"/>
    </source>
</evidence>